<dbReference type="GO" id="GO:0008270">
    <property type="term" value="F:zinc ion binding"/>
    <property type="evidence" value="ECO:0007669"/>
    <property type="project" value="UniProtKB-KW"/>
</dbReference>
<keyword evidence="4" id="KW-0862">Zinc</keyword>
<dbReference type="SMART" id="SM00451">
    <property type="entry name" value="ZnF_U1"/>
    <property type="match status" value="1"/>
</dbReference>
<feature type="region of interest" description="Disordered" evidence="6">
    <location>
        <begin position="243"/>
        <end position="270"/>
    </location>
</feature>
<dbReference type="InterPro" id="IPR000690">
    <property type="entry name" value="Matrin/U1-C_Znf_C2H2"/>
</dbReference>
<dbReference type="GO" id="GO:0000398">
    <property type="term" value="P:mRNA splicing, via spliceosome"/>
    <property type="evidence" value="ECO:0007669"/>
    <property type="project" value="InterPro"/>
</dbReference>
<evidence type="ECO:0000259" key="7">
    <source>
        <dbReference type="PROSITE" id="PS50171"/>
    </source>
</evidence>
<dbReference type="InterPro" id="IPR040023">
    <property type="entry name" value="WBP4"/>
</dbReference>
<feature type="region of interest" description="Disordered" evidence="6">
    <location>
        <begin position="26"/>
        <end position="108"/>
    </location>
</feature>
<feature type="compositionally biased region" description="Basic and acidic residues" evidence="6">
    <location>
        <begin position="247"/>
        <end position="258"/>
    </location>
</feature>
<organism evidence="8 9">
    <name type="scientific">Aureobasidium uvarum</name>
    <dbReference type="NCBI Taxonomy" id="2773716"/>
    <lineage>
        <taxon>Eukaryota</taxon>
        <taxon>Fungi</taxon>
        <taxon>Dikarya</taxon>
        <taxon>Ascomycota</taxon>
        <taxon>Pezizomycotina</taxon>
        <taxon>Dothideomycetes</taxon>
        <taxon>Dothideomycetidae</taxon>
        <taxon>Dothideales</taxon>
        <taxon>Saccotheciaceae</taxon>
        <taxon>Aureobasidium</taxon>
    </lineage>
</organism>
<dbReference type="GO" id="GO:0003723">
    <property type="term" value="F:RNA binding"/>
    <property type="evidence" value="ECO:0007669"/>
    <property type="project" value="TreeGrafter"/>
</dbReference>
<dbReference type="Pfam" id="PF06220">
    <property type="entry name" value="zf-U1"/>
    <property type="match status" value="1"/>
</dbReference>
<dbReference type="AlphaFoldDB" id="A0A9N8KDM8"/>
<keyword evidence="3" id="KW-0863">Zinc-finger</keyword>
<feature type="compositionally biased region" description="Basic and acidic residues" evidence="6">
    <location>
        <begin position="43"/>
        <end position="66"/>
    </location>
</feature>
<comment type="caution">
    <text evidence="8">The sequence shown here is derived from an EMBL/GenBank/DDBJ whole genome shotgun (WGS) entry which is preliminary data.</text>
</comment>
<feature type="domain" description="Matrin-type" evidence="7">
    <location>
        <begin position="11"/>
        <end position="42"/>
    </location>
</feature>
<feature type="compositionally biased region" description="Polar residues" evidence="6">
    <location>
        <begin position="74"/>
        <end position="89"/>
    </location>
</feature>
<dbReference type="Gene3D" id="3.30.160.60">
    <property type="entry name" value="Classic Zinc Finger"/>
    <property type="match status" value="1"/>
</dbReference>
<reference evidence="8" key="1">
    <citation type="submission" date="2020-06" db="EMBL/GenBank/DDBJ databases">
        <authorList>
            <person name="Onetto C."/>
        </authorList>
    </citation>
    <scope>NUCLEOTIDE SEQUENCE</scope>
</reference>
<keyword evidence="5" id="KW-0539">Nucleus</keyword>
<keyword evidence="2" id="KW-0479">Metal-binding</keyword>
<dbReference type="InterPro" id="IPR003604">
    <property type="entry name" value="Matrin/U1-like-C_Znf_C2H2"/>
</dbReference>
<evidence type="ECO:0000256" key="6">
    <source>
        <dbReference type="SAM" id="MobiDB-lite"/>
    </source>
</evidence>
<gene>
    <name evidence="8" type="ORF">AWRI4620_LOCUS1952</name>
</gene>
<evidence type="ECO:0000313" key="9">
    <source>
        <dbReference type="Proteomes" id="UP000745764"/>
    </source>
</evidence>
<name>A0A9N8KDM8_9PEZI</name>
<dbReference type="PANTHER" id="PTHR13173">
    <property type="entry name" value="WW DOMAIN BINDING PROTEIN 4"/>
    <property type="match status" value="1"/>
</dbReference>
<dbReference type="Proteomes" id="UP000745764">
    <property type="component" value="Unassembled WGS sequence"/>
</dbReference>
<dbReference type="GO" id="GO:0071011">
    <property type="term" value="C:precatalytic spliceosome"/>
    <property type="evidence" value="ECO:0007669"/>
    <property type="project" value="TreeGrafter"/>
</dbReference>
<feature type="region of interest" description="Disordered" evidence="6">
    <location>
        <begin position="146"/>
        <end position="166"/>
    </location>
</feature>
<protein>
    <recommendedName>
        <fullName evidence="7">Matrin-type domain-containing protein</fullName>
    </recommendedName>
</protein>
<evidence type="ECO:0000256" key="1">
    <source>
        <dbReference type="ARBA" id="ARBA00004123"/>
    </source>
</evidence>
<dbReference type="PANTHER" id="PTHR13173:SF10">
    <property type="entry name" value="WW DOMAIN-BINDING PROTEIN 4"/>
    <property type="match status" value="1"/>
</dbReference>
<evidence type="ECO:0000256" key="2">
    <source>
        <dbReference type="ARBA" id="ARBA00022723"/>
    </source>
</evidence>
<evidence type="ECO:0000256" key="4">
    <source>
        <dbReference type="ARBA" id="ARBA00022833"/>
    </source>
</evidence>
<dbReference type="SUPFAM" id="SSF57667">
    <property type="entry name" value="beta-beta-alpha zinc fingers"/>
    <property type="match status" value="1"/>
</dbReference>
<accession>A0A9N8KDM8</accession>
<keyword evidence="9" id="KW-1185">Reference proteome</keyword>
<dbReference type="EMBL" id="CAINUL010000002">
    <property type="protein sequence ID" value="CAD0107697.1"/>
    <property type="molecule type" value="Genomic_DNA"/>
</dbReference>
<dbReference type="InterPro" id="IPR013085">
    <property type="entry name" value="U1-CZ_Znf_C2H2"/>
</dbReference>
<evidence type="ECO:0000256" key="5">
    <source>
        <dbReference type="ARBA" id="ARBA00023242"/>
    </source>
</evidence>
<comment type="subcellular location">
    <subcellularLocation>
        <location evidence="1">Nucleus</location>
    </subcellularLocation>
</comment>
<sequence length="270" mass="30127">MSEYWKSTPKYWCKFCSTYVRDTTLEKKSHEATPKHQNNIQRSLRDLHKKSEREDREKQRAKDEVARLNGLVSGKQQPSVSVASGSQLPTPKLKSTAPSAPASVAERKRQMEQLAAMGVAIPEEYRRDMSIQGEWATVSERPIYSRPVKSASDGEDEDTKAFGVRKRKLDDEEEDLKLAPKAWGSRLKSYPGATGNTEEDLDALLSGATTKKEVKSENSNLKIEGDVDPVDAIAAVPDIAEAASAESETKVEPKHEQDAPIVFKKRKSKR</sequence>
<dbReference type="OrthoDB" id="191651at2759"/>
<dbReference type="InterPro" id="IPR036236">
    <property type="entry name" value="Znf_C2H2_sf"/>
</dbReference>
<evidence type="ECO:0000256" key="3">
    <source>
        <dbReference type="ARBA" id="ARBA00022771"/>
    </source>
</evidence>
<evidence type="ECO:0000313" key="8">
    <source>
        <dbReference type="EMBL" id="CAD0107697.1"/>
    </source>
</evidence>
<proteinExistence type="predicted"/>
<dbReference type="PROSITE" id="PS50171">
    <property type="entry name" value="ZF_MATRIN"/>
    <property type="match status" value="1"/>
</dbReference>